<dbReference type="RefSeq" id="WP_248666692.1">
    <property type="nucleotide sequence ID" value="NZ_JALPRX010000035.1"/>
</dbReference>
<evidence type="ECO:0000256" key="1">
    <source>
        <dbReference type="ARBA" id="ARBA00004383"/>
    </source>
</evidence>
<evidence type="ECO:0000256" key="9">
    <source>
        <dbReference type="ARBA" id="ARBA00023136"/>
    </source>
</evidence>
<keyword evidence="4" id="KW-1003">Cell membrane</keyword>
<keyword evidence="8" id="KW-1133">Transmembrane helix</keyword>
<evidence type="ECO:0000256" key="6">
    <source>
        <dbReference type="ARBA" id="ARBA00022692"/>
    </source>
</evidence>
<name>A0A9X1Y6T6_9PROT</name>
<keyword evidence="5" id="KW-0997">Cell inner membrane</keyword>
<dbReference type="InterPro" id="IPR051045">
    <property type="entry name" value="TonB-dependent_transducer"/>
</dbReference>
<feature type="domain" description="TonB C-terminal" evidence="10">
    <location>
        <begin position="26"/>
        <end position="121"/>
    </location>
</feature>
<keyword evidence="9" id="KW-0472">Membrane</keyword>
<dbReference type="GO" id="GO:0055085">
    <property type="term" value="P:transmembrane transport"/>
    <property type="evidence" value="ECO:0007669"/>
    <property type="project" value="InterPro"/>
</dbReference>
<dbReference type="PANTHER" id="PTHR33446">
    <property type="entry name" value="PROTEIN TONB-RELATED"/>
    <property type="match status" value="1"/>
</dbReference>
<reference evidence="11" key="1">
    <citation type="submission" date="2022-04" db="EMBL/GenBank/DDBJ databases">
        <title>Roseomonas acroporae sp. nov., isolated from coral Acropora digitifera.</title>
        <authorList>
            <person name="Sun H."/>
        </authorList>
    </citation>
    <scope>NUCLEOTIDE SEQUENCE</scope>
    <source>
        <strain evidence="11">NAR14</strain>
    </source>
</reference>
<evidence type="ECO:0000256" key="5">
    <source>
        <dbReference type="ARBA" id="ARBA00022519"/>
    </source>
</evidence>
<dbReference type="GO" id="GO:0005886">
    <property type="term" value="C:plasma membrane"/>
    <property type="evidence" value="ECO:0007669"/>
    <property type="project" value="UniProtKB-SubCell"/>
</dbReference>
<dbReference type="InterPro" id="IPR037682">
    <property type="entry name" value="TonB_C"/>
</dbReference>
<keyword evidence="12" id="KW-1185">Reference proteome</keyword>
<dbReference type="PROSITE" id="PS52015">
    <property type="entry name" value="TONB_CTD"/>
    <property type="match status" value="1"/>
</dbReference>
<protein>
    <submittedName>
        <fullName evidence="11">Energy transducer TonB</fullName>
    </submittedName>
</protein>
<keyword evidence="3" id="KW-0813">Transport</keyword>
<dbReference type="EMBL" id="JALPRX010000035">
    <property type="protein sequence ID" value="MCK8784566.1"/>
    <property type="molecule type" value="Genomic_DNA"/>
</dbReference>
<comment type="caution">
    <text evidence="11">The sequence shown here is derived from an EMBL/GenBank/DDBJ whole genome shotgun (WGS) entry which is preliminary data.</text>
</comment>
<dbReference type="Gene3D" id="3.30.1150.10">
    <property type="match status" value="1"/>
</dbReference>
<evidence type="ECO:0000256" key="3">
    <source>
        <dbReference type="ARBA" id="ARBA00022448"/>
    </source>
</evidence>
<comment type="similarity">
    <text evidence="2">Belongs to the TonB family.</text>
</comment>
<evidence type="ECO:0000256" key="2">
    <source>
        <dbReference type="ARBA" id="ARBA00006555"/>
    </source>
</evidence>
<proteinExistence type="inferred from homology"/>
<evidence type="ECO:0000313" key="11">
    <source>
        <dbReference type="EMBL" id="MCK8784566.1"/>
    </source>
</evidence>
<dbReference type="NCBIfam" id="TIGR01352">
    <property type="entry name" value="tonB_Cterm"/>
    <property type="match status" value="1"/>
</dbReference>
<dbReference type="InterPro" id="IPR006260">
    <property type="entry name" value="TonB/TolA_C"/>
</dbReference>
<organism evidence="11 12">
    <name type="scientific">Roseomonas acroporae</name>
    <dbReference type="NCBI Taxonomy" id="2937791"/>
    <lineage>
        <taxon>Bacteria</taxon>
        <taxon>Pseudomonadati</taxon>
        <taxon>Pseudomonadota</taxon>
        <taxon>Alphaproteobacteria</taxon>
        <taxon>Acetobacterales</taxon>
        <taxon>Roseomonadaceae</taxon>
        <taxon>Roseomonas</taxon>
    </lineage>
</organism>
<evidence type="ECO:0000256" key="7">
    <source>
        <dbReference type="ARBA" id="ARBA00022927"/>
    </source>
</evidence>
<gene>
    <name evidence="11" type="ORF">M0638_09250</name>
</gene>
<evidence type="ECO:0000256" key="4">
    <source>
        <dbReference type="ARBA" id="ARBA00022475"/>
    </source>
</evidence>
<keyword evidence="6" id="KW-0812">Transmembrane</keyword>
<accession>A0A9X1Y6T6</accession>
<evidence type="ECO:0000313" key="12">
    <source>
        <dbReference type="Proteomes" id="UP001139516"/>
    </source>
</evidence>
<dbReference type="AlphaFoldDB" id="A0A9X1Y6T6"/>
<dbReference type="Pfam" id="PF03544">
    <property type="entry name" value="TonB_C"/>
    <property type="match status" value="1"/>
</dbReference>
<keyword evidence="7" id="KW-0653">Protein transport</keyword>
<comment type="subcellular location">
    <subcellularLocation>
        <location evidence="1">Cell inner membrane</location>
        <topology evidence="1">Single-pass membrane protein</topology>
        <orientation evidence="1">Periplasmic side</orientation>
    </subcellularLocation>
</comment>
<evidence type="ECO:0000259" key="10">
    <source>
        <dbReference type="PROSITE" id="PS52015"/>
    </source>
</evidence>
<evidence type="ECO:0000256" key="8">
    <source>
        <dbReference type="ARBA" id="ARBA00022989"/>
    </source>
</evidence>
<dbReference type="SUPFAM" id="SSF74653">
    <property type="entry name" value="TolA/TonB C-terminal domain"/>
    <property type="match status" value="1"/>
</dbReference>
<sequence length="121" mass="12777">MLGDGRGRGDAAGRNGAAYAMAEGATVAPRLSDSTCQAIQYPAESQERGEAGTVSLRLRVADDGHVVAATVTASSGFPALDEAASRAARRCRFVPGLREGRPVFSTVTWSVTFRDPVPRRR</sequence>
<dbReference type="GO" id="GO:0015031">
    <property type="term" value="P:protein transport"/>
    <property type="evidence" value="ECO:0007669"/>
    <property type="project" value="UniProtKB-KW"/>
</dbReference>
<dbReference type="Proteomes" id="UP001139516">
    <property type="component" value="Unassembled WGS sequence"/>
</dbReference>